<name>A0ACB8QKW0_9AGAM</name>
<sequence length="449" mass="50219">MSIPHFIDLFPELLEIVLDNIDARRDLLSLALSCTRFSAVIIPERLNHHTIVASPYHAPLWAHLAANPRLARYVHSLTVYDDPRQAFPPKYGWRQPSSLSDLTCQYTVGQYDVELITTALRSMTNVTRLNLRYARTAHLRAAMPCLPNTLAIVFSNLTSLEHVSTSTRLSPADEEALCDPNHPLWTMKDLKTLDLDVSGPGEYLWPAFASILVASPSLEDLRLPDFLDEKTMAQLCQLRFPALRRLDRAYAWSLDLTPHIVTFLRAHPTIEVLRWPTLASAPLPADALPALMHLSAPNATFLTRFLESRGPRSVRLRALTDVPLTAELAAALVNKLEPGALATLHLDSLDDYASLRALAPVCAGLTALRIPRRGAWRENARFATRLMHAVLRPWFRDLQLPRLVDIARMFPALEDVEGVRCLDRVEDVARDGGWTALRRVNGVCVQAAA</sequence>
<keyword evidence="2" id="KW-1185">Reference proteome</keyword>
<dbReference type="Proteomes" id="UP000814128">
    <property type="component" value="Unassembled WGS sequence"/>
</dbReference>
<gene>
    <name evidence="1" type="ORF">K488DRAFT_70991</name>
</gene>
<accession>A0ACB8QKW0</accession>
<evidence type="ECO:0000313" key="1">
    <source>
        <dbReference type="EMBL" id="KAI0031971.1"/>
    </source>
</evidence>
<organism evidence="1 2">
    <name type="scientific">Vararia minispora EC-137</name>
    <dbReference type="NCBI Taxonomy" id="1314806"/>
    <lineage>
        <taxon>Eukaryota</taxon>
        <taxon>Fungi</taxon>
        <taxon>Dikarya</taxon>
        <taxon>Basidiomycota</taxon>
        <taxon>Agaricomycotina</taxon>
        <taxon>Agaricomycetes</taxon>
        <taxon>Russulales</taxon>
        <taxon>Lachnocladiaceae</taxon>
        <taxon>Vararia</taxon>
    </lineage>
</organism>
<reference evidence="1" key="2">
    <citation type="journal article" date="2022" name="New Phytol.">
        <title>Evolutionary transition to the ectomycorrhizal habit in the genomes of a hyperdiverse lineage of mushroom-forming fungi.</title>
        <authorList>
            <person name="Looney B."/>
            <person name="Miyauchi S."/>
            <person name="Morin E."/>
            <person name="Drula E."/>
            <person name="Courty P.E."/>
            <person name="Kohler A."/>
            <person name="Kuo A."/>
            <person name="LaButti K."/>
            <person name="Pangilinan J."/>
            <person name="Lipzen A."/>
            <person name="Riley R."/>
            <person name="Andreopoulos W."/>
            <person name="He G."/>
            <person name="Johnson J."/>
            <person name="Nolan M."/>
            <person name="Tritt A."/>
            <person name="Barry K.W."/>
            <person name="Grigoriev I.V."/>
            <person name="Nagy L.G."/>
            <person name="Hibbett D."/>
            <person name="Henrissat B."/>
            <person name="Matheny P.B."/>
            <person name="Labbe J."/>
            <person name="Martin F.M."/>
        </authorList>
    </citation>
    <scope>NUCLEOTIDE SEQUENCE</scope>
    <source>
        <strain evidence="1">EC-137</strain>
    </source>
</reference>
<protein>
    <submittedName>
        <fullName evidence="1">Uncharacterized protein</fullName>
    </submittedName>
</protein>
<reference evidence="1" key="1">
    <citation type="submission" date="2021-02" db="EMBL/GenBank/DDBJ databases">
        <authorList>
            <consortium name="DOE Joint Genome Institute"/>
            <person name="Ahrendt S."/>
            <person name="Looney B.P."/>
            <person name="Miyauchi S."/>
            <person name="Morin E."/>
            <person name="Drula E."/>
            <person name="Courty P.E."/>
            <person name="Chicoki N."/>
            <person name="Fauchery L."/>
            <person name="Kohler A."/>
            <person name="Kuo A."/>
            <person name="Labutti K."/>
            <person name="Pangilinan J."/>
            <person name="Lipzen A."/>
            <person name="Riley R."/>
            <person name="Andreopoulos W."/>
            <person name="He G."/>
            <person name="Johnson J."/>
            <person name="Barry K.W."/>
            <person name="Grigoriev I.V."/>
            <person name="Nagy L."/>
            <person name="Hibbett D."/>
            <person name="Henrissat B."/>
            <person name="Matheny P.B."/>
            <person name="Labbe J."/>
            <person name="Martin F."/>
        </authorList>
    </citation>
    <scope>NUCLEOTIDE SEQUENCE</scope>
    <source>
        <strain evidence="1">EC-137</strain>
    </source>
</reference>
<proteinExistence type="predicted"/>
<comment type="caution">
    <text evidence="1">The sequence shown here is derived from an EMBL/GenBank/DDBJ whole genome shotgun (WGS) entry which is preliminary data.</text>
</comment>
<dbReference type="EMBL" id="MU273561">
    <property type="protein sequence ID" value="KAI0031971.1"/>
    <property type="molecule type" value="Genomic_DNA"/>
</dbReference>
<evidence type="ECO:0000313" key="2">
    <source>
        <dbReference type="Proteomes" id="UP000814128"/>
    </source>
</evidence>